<dbReference type="AlphaFoldDB" id="A0A7W0DSN1"/>
<dbReference type="Pfam" id="PF14016">
    <property type="entry name" value="DUF4232"/>
    <property type="match status" value="1"/>
</dbReference>
<accession>A0A7W0DSN1</accession>
<reference evidence="4 5" key="1">
    <citation type="submission" date="2020-07" db="EMBL/GenBank/DDBJ databases">
        <title>Streptomyces isolated from Indian soil.</title>
        <authorList>
            <person name="Mandal S."/>
            <person name="Maiti P.K."/>
        </authorList>
    </citation>
    <scope>NUCLEOTIDE SEQUENCE [LARGE SCALE GENOMIC DNA]</scope>
    <source>
        <strain evidence="4 5">PSKA28</strain>
    </source>
</reference>
<proteinExistence type="predicted"/>
<feature type="compositionally biased region" description="Low complexity" evidence="1">
    <location>
        <begin position="64"/>
        <end position="75"/>
    </location>
</feature>
<feature type="compositionally biased region" description="Polar residues" evidence="1">
    <location>
        <begin position="24"/>
        <end position="43"/>
    </location>
</feature>
<comment type="caution">
    <text evidence="4">The sequence shown here is derived from an EMBL/GenBank/DDBJ whole genome shotgun (WGS) entry which is preliminary data.</text>
</comment>
<dbReference type="PROSITE" id="PS51257">
    <property type="entry name" value="PROKAR_LIPOPROTEIN"/>
    <property type="match status" value="1"/>
</dbReference>
<feature type="signal peptide" evidence="2">
    <location>
        <begin position="1"/>
        <end position="20"/>
    </location>
</feature>
<dbReference type="Proteomes" id="UP000545761">
    <property type="component" value="Unassembled WGS sequence"/>
</dbReference>
<feature type="domain" description="DUF4232" evidence="3">
    <location>
        <begin position="84"/>
        <end position="210"/>
    </location>
</feature>
<feature type="region of interest" description="Disordered" evidence="1">
    <location>
        <begin position="198"/>
        <end position="220"/>
    </location>
</feature>
<evidence type="ECO:0000313" key="4">
    <source>
        <dbReference type="EMBL" id="MBA2950512.1"/>
    </source>
</evidence>
<dbReference type="EMBL" id="JACEHE010000029">
    <property type="protein sequence ID" value="MBA2950512.1"/>
    <property type="molecule type" value="Genomic_DNA"/>
</dbReference>
<sequence length="220" mass="22135">MTRRRVMLAALVCCTALASALTGCTNPDTGSSRAPNNSGNPSATRAGEPGGAPARSSGRPMTPPSAGAGSAMPSATQVPATSRCHSSELRASIGPDHPGAGQKNFAIILTNGSHRTCTVYGFPGVAFVNSTGEAVTPDPERTSGQEKRIVTLAPGASAWSALAFTNPALTGVTTVIPAAVLVTPPDETTSIRVRWTGGKVSNTGKASVPQVSPFRPGDGG</sequence>
<protein>
    <submittedName>
        <fullName evidence="4">DUF4232 domain-containing protein</fullName>
    </submittedName>
</protein>
<keyword evidence="2" id="KW-0732">Signal</keyword>
<dbReference type="InterPro" id="IPR025326">
    <property type="entry name" value="DUF4232"/>
</dbReference>
<feature type="chain" id="PRO_5039094376" evidence="2">
    <location>
        <begin position="21"/>
        <end position="220"/>
    </location>
</feature>
<evidence type="ECO:0000256" key="1">
    <source>
        <dbReference type="SAM" id="MobiDB-lite"/>
    </source>
</evidence>
<feature type="region of interest" description="Disordered" evidence="1">
    <location>
        <begin position="24"/>
        <end position="97"/>
    </location>
</feature>
<organism evidence="4 5">
    <name type="scientific">Streptomyces himalayensis subsp. himalayensis</name>
    <dbReference type="NCBI Taxonomy" id="2756131"/>
    <lineage>
        <taxon>Bacteria</taxon>
        <taxon>Bacillati</taxon>
        <taxon>Actinomycetota</taxon>
        <taxon>Actinomycetes</taxon>
        <taxon>Kitasatosporales</taxon>
        <taxon>Streptomycetaceae</taxon>
        <taxon>Streptomyces</taxon>
        <taxon>Streptomyces himalayensis</taxon>
    </lineage>
</organism>
<gene>
    <name evidence="4" type="ORF">H1D24_33190</name>
</gene>
<evidence type="ECO:0000256" key="2">
    <source>
        <dbReference type="SAM" id="SignalP"/>
    </source>
</evidence>
<name>A0A7W0DSN1_9ACTN</name>
<evidence type="ECO:0000313" key="5">
    <source>
        <dbReference type="Proteomes" id="UP000545761"/>
    </source>
</evidence>
<evidence type="ECO:0000259" key="3">
    <source>
        <dbReference type="Pfam" id="PF14016"/>
    </source>
</evidence>